<reference evidence="3 4" key="1">
    <citation type="submission" date="2019-04" db="EMBL/GenBank/DDBJ databases">
        <title>Streptomyces oryziradicis sp. nov., a novel actinomycete isolated from rhizosphere soil of rice (Oryza sativa L.).</title>
        <authorList>
            <person name="Li C."/>
        </authorList>
    </citation>
    <scope>NUCLEOTIDE SEQUENCE [LARGE SCALE GENOMIC DNA]</scope>
    <source>
        <strain evidence="3 4">NEAU-C40</strain>
    </source>
</reference>
<dbReference type="OrthoDB" id="4160225at2"/>
<keyword evidence="1" id="KW-0175">Coiled coil</keyword>
<evidence type="ECO:0000313" key="3">
    <source>
        <dbReference type="EMBL" id="TJZ96316.1"/>
    </source>
</evidence>
<feature type="coiled-coil region" evidence="1">
    <location>
        <begin position="5"/>
        <end position="39"/>
    </location>
</feature>
<feature type="region of interest" description="Disordered" evidence="2">
    <location>
        <begin position="56"/>
        <end position="90"/>
    </location>
</feature>
<comment type="caution">
    <text evidence="3">The sequence shown here is derived from an EMBL/GenBank/DDBJ whole genome shotgun (WGS) entry which is preliminary data.</text>
</comment>
<evidence type="ECO:0000256" key="1">
    <source>
        <dbReference type="SAM" id="Coils"/>
    </source>
</evidence>
<keyword evidence="4" id="KW-1185">Reference proteome</keyword>
<organism evidence="3 4">
    <name type="scientific">Actinacidiphila oryziradicis</name>
    <dbReference type="NCBI Taxonomy" id="2571141"/>
    <lineage>
        <taxon>Bacteria</taxon>
        <taxon>Bacillati</taxon>
        <taxon>Actinomycetota</taxon>
        <taxon>Actinomycetes</taxon>
        <taxon>Kitasatosporales</taxon>
        <taxon>Streptomycetaceae</taxon>
        <taxon>Actinacidiphila</taxon>
    </lineage>
</organism>
<dbReference type="EMBL" id="SUMC01000162">
    <property type="protein sequence ID" value="TJZ96316.1"/>
    <property type="molecule type" value="Genomic_DNA"/>
</dbReference>
<evidence type="ECO:0000256" key="2">
    <source>
        <dbReference type="SAM" id="MobiDB-lite"/>
    </source>
</evidence>
<feature type="compositionally biased region" description="Basic and acidic residues" evidence="2">
    <location>
        <begin position="56"/>
        <end position="66"/>
    </location>
</feature>
<accession>A0A4U0RM49</accession>
<evidence type="ECO:0000313" key="4">
    <source>
        <dbReference type="Proteomes" id="UP000305778"/>
    </source>
</evidence>
<dbReference type="Proteomes" id="UP000305778">
    <property type="component" value="Unassembled WGS sequence"/>
</dbReference>
<protein>
    <submittedName>
        <fullName evidence="3">Uncharacterized protein</fullName>
    </submittedName>
</protein>
<dbReference type="AlphaFoldDB" id="A0A4U0RM49"/>
<dbReference type="RefSeq" id="WP_136730787.1">
    <property type="nucleotide sequence ID" value="NZ_SUMC01000162.1"/>
</dbReference>
<sequence length="217" mass="22568">MPSVIALLECREARAREELESWLEAVREAEEHAVAARQRVDHARIAREEVLRALAEEGEGATRRAENGPGTASAQSRKDDVPSGSVVGPVGTVTAVPVTVRKAVPAGTGGGTDRDPRPPAWRAGLGEEVLSGVYRQVFAVAAAASGPVTVQELTRALGRDATRMNEVEKVRHRAYALEARGWLLRERGGVFRAVAGPAGGLAAPASAAAAAPSSGSA</sequence>
<name>A0A4U0RM49_9ACTN</name>
<gene>
    <name evidence="3" type="ORF">FCI23_51035</name>
</gene>
<proteinExistence type="predicted"/>